<proteinExistence type="predicted"/>
<gene>
    <name evidence="1" type="ORF">CDV26_06690</name>
</gene>
<protein>
    <recommendedName>
        <fullName evidence="3">Iodothyronine deiodinase</fullName>
    </recommendedName>
</protein>
<dbReference type="Gene3D" id="3.40.30.10">
    <property type="entry name" value="Glutaredoxin"/>
    <property type="match status" value="1"/>
</dbReference>
<dbReference type="PANTHER" id="PTHR11781:SF22">
    <property type="entry name" value="TYPE I IODOTHYRONINE DEIODINASE"/>
    <property type="match status" value="1"/>
</dbReference>
<dbReference type="PANTHER" id="PTHR11781">
    <property type="entry name" value="IODOTHYRONINE DEIODINASE"/>
    <property type="match status" value="1"/>
</dbReference>
<dbReference type="Proteomes" id="UP000249910">
    <property type="component" value="Chromosome"/>
</dbReference>
<name>A0ABN5AVZ1_9GAMM</name>
<reference evidence="1 2" key="1">
    <citation type="submission" date="2017-06" db="EMBL/GenBank/DDBJ databases">
        <title>Complete genome of Francisella halioticida.</title>
        <authorList>
            <person name="Sjodin A."/>
        </authorList>
    </citation>
    <scope>NUCLEOTIDE SEQUENCE [LARGE SCALE GENOMIC DNA]</scope>
    <source>
        <strain evidence="1 2">DSM 23729</strain>
    </source>
</reference>
<sequence>MSNYNYDNFSSDDYNFETSQGLSAGDKAVDIKLETVEGSCQNILNFTGDYLIFEMGSITCPLFQGRRDSMSKLAKDYSDLSFVVLYVREAHPGLNIKKHESYDDKKSCATELKNVDKEKRTIFIDDINGDAHKVCLMRYLLLTKRKR</sequence>
<keyword evidence="2" id="KW-1185">Reference proteome</keyword>
<accession>A0ABN5AVZ1</accession>
<evidence type="ECO:0008006" key="3">
    <source>
        <dbReference type="Google" id="ProtNLM"/>
    </source>
</evidence>
<dbReference type="InterPro" id="IPR000643">
    <property type="entry name" value="Iodothyronine_deiodinase"/>
</dbReference>
<evidence type="ECO:0000313" key="1">
    <source>
        <dbReference type="EMBL" id="ASG68116.1"/>
    </source>
</evidence>
<dbReference type="RefSeq" id="WP_088772621.1">
    <property type="nucleotide sequence ID" value="NZ_AP023082.1"/>
</dbReference>
<organism evidence="1 2">
    <name type="scientific">Francisella halioticida</name>
    <dbReference type="NCBI Taxonomy" id="549298"/>
    <lineage>
        <taxon>Bacteria</taxon>
        <taxon>Pseudomonadati</taxon>
        <taxon>Pseudomonadota</taxon>
        <taxon>Gammaproteobacteria</taxon>
        <taxon>Thiotrichales</taxon>
        <taxon>Francisellaceae</taxon>
        <taxon>Francisella</taxon>
    </lineage>
</organism>
<evidence type="ECO:0000313" key="2">
    <source>
        <dbReference type="Proteomes" id="UP000249910"/>
    </source>
</evidence>
<dbReference type="Pfam" id="PF00837">
    <property type="entry name" value="T4_deiodinase"/>
    <property type="match status" value="1"/>
</dbReference>
<dbReference type="EMBL" id="CP022132">
    <property type="protein sequence ID" value="ASG68116.1"/>
    <property type="molecule type" value="Genomic_DNA"/>
</dbReference>